<protein>
    <recommendedName>
        <fullName evidence="10">Peptidase S59 domain-containing protein</fullName>
    </recommendedName>
</protein>
<dbReference type="Pfam" id="PF04096">
    <property type="entry name" value="Nucleoporin2"/>
    <property type="match status" value="2"/>
</dbReference>
<dbReference type="InterPro" id="IPR007230">
    <property type="entry name" value="Nup98_auto-Pept-S59_dom"/>
</dbReference>
<reference evidence="11 12" key="1">
    <citation type="submission" date="2024-02" db="EMBL/GenBank/DDBJ databases">
        <authorList>
            <person name="Chen Y."/>
            <person name="Shah S."/>
            <person name="Dougan E. K."/>
            <person name="Thang M."/>
            <person name="Chan C."/>
        </authorList>
    </citation>
    <scope>NUCLEOTIDE SEQUENCE [LARGE SCALE GENOMIC DNA]</scope>
</reference>
<feature type="region of interest" description="Disordered" evidence="9">
    <location>
        <begin position="56"/>
        <end position="75"/>
    </location>
</feature>
<keyword evidence="5" id="KW-0653">Protein transport</keyword>
<dbReference type="PANTHER" id="PTHR23198:SF6">
    <property type="entry name" value="NUCLEAR PORE COMPLEX PROTEIN NUP98-NUP96"/>
    <property type="match status" value="1"/>
</dbReference>
<evidence type="ECO:0000256" key="6">
    <source>
        <dbReference type="ARBA" id="ARBA00023010"/>
    </source>
</evidence>
<evidence type="ECO:0000259" key="10">
    <source>
        <dbReference type="PROSITE" id="PS51434"/>
    </source>
</evidence>
<comment type="caution">
    <text evidence="11">The sequence shown here is derived from an EMBL/GenBank/DDBJ whole genome shotgun (WGS) entry which is preliminary data.</text>
</comment>
<dbReference type="Gene3D" id="3.30.1610.10">
    <property type="entry name" value="Peptidase S59, nucleoporin"/>
    <property type="match status" value="2"/>
</dbReference>
<keyword evidence="6" id="KW-0811">Translocation</keyword>
<comment type="subcellular location">
    <subcellularLocation>
        <location evidence="1">Nucleus</location>
        <location evidence="1">Nuclear pore complex</location>
    </subcellularLocation>
</comment>
<feature type="domain" description="Peptidase S59" evidence="10">
    <location>
        <begin position="521"/>
        <end position="655"/>
    </location>
</feature>
<dbReference type="EMBL" id="CAXAMN010025695">
    <property type="protein sequence ID" value="CAK9097217.1"/>
    <property type="molecule type" value="Genomic_DNA"/>
</dbReference>
<evidence type="ECO:0000256" key="5">
    <source>
        <dbReference type="ARBA" id="ARBA00022927"/>
    </source>
</evidence>
<keyword evidence="8" id="KW-0539">Nucleus</keyword>
<evidence type="ECO:0000313" key="11">
    <source>
        <dbReference type="EMBL" id="CAK9097217.1"/>
    </source>
</evidence>
<dbReference type="Proteomes" id="UP001642484">
    <property type="component" value="Unassembled WGS sequence"/>
</dbReference>
<comment type="similarity">
    <text evidence="2">Belongs to the nucleoporin GLFG family.</text>
</comment>
<feature type="domain" description="Peptidase S59" evidence="10">
    <location>
        <begin position="91"/>
        <end position="214"/>
    </location>
</feature>
<dbReference type="Gene3D" id="1.20.920.60">
    <property type="match status" value="1"/>
</dbReference>
<proteinExistence type="inferred from homology"/>
<evidence type="ECO:0000256" key="7">
    <source>
        <dbReference type="ARBA" id="ARBA00023132"/>
    </source>
</evidence>
<dbReference type="PROSITE" id="PS51434">
    <property type="entry name" value="NUP_C"/>
    <property type="match status" value="2"/>
</dbReference>
<gene>
    <name evidence="11" type="ORF">CCMP2556_LOCUS46176</name>
</gene>
<keyword evidence="7" id="KW-0906">Nuclear pore complex</keyword>
<dbReference type="InterPro" id="IPR036903">
    <property type="entry name" value="Nup98_auto-Pept-S59_dom_sf"/>
</dbReference>
<evidence type="ECO:0000256" key="1">
    <source>
        <dbReference type="ARBA" id="ARBA00004567"/>
    </source>
</evidence>
<organism evidence="11 12">
    <name type="scientific">Durusdinium trenchii</name>
    <dbReference type="NCBI Taxonomy" id="1381693"/>
    <lineage>
        <taxon>Eukaryota</taxon>
        <taxon>Sar</taxon>
        <taxon>Alveolata</taxon>
        <taxon>Dinophyceae</taxon>
        <taxon>Suessiales</taxon>
        <taxon>Symbiodiniaceae</taxon>
        <taxon>Durusdinium</taxon>
    </lineage>
</organism>
<evidence type="ECO:0000256" key="2">
    <source>
        <dbReference type="ARBA" id="ARBA00008926"/>
    </source>
</evidence>
<sequence length="655" mass="71733">MTAPQRQKALEVFGSEANSQEAIAKTHQPCISLFRWCACIGAFVTHTERLIAAPSVSASVAPSTAEPGTTPLPSDRADRVEEAAAAPGEAEPGFVVEPELSQLSSSQLKSVQELKVLKPGVGMVVFHGTTDCTDLDVARDIVLKRGYVLVYPDQKKKPPPGHGLNKHATVTMYQCFPPGEPLRALSEEAVAEYKDKIRRMTEENSACTFIDYDCQTGRWSLTPRPTPTLSPRGSPVPPLQFTPRRASAKSIAANELLQSEKRLAERKAQLRHETFRAVQTADVAEQTWTRHLGGKMREGSEPLGSWRGCWNWIGSVPLESSYVPPEETEELPAVSASIPTIPPVRLLKAPAEPEPEEVVAGPAPQVEEVAGTAAAAPPEGVFQSSEQSNLSAVLKIIEAVAVLLGDTDGTAVNVQEVLTDSLPQKLASFDPGSITASQRSKVKSLLKLPDVQPDAVASICHHCASLSQWCECVMAFLRADLAEEEARSAARRSARRSEKQDRLFAHIQVIQVFGKSDSSLRPQLVTFPDLSQLSAAELKAVRELTVSRPDVGSVIFHGLTDCSDLQVERDIVLQKGFILVYPDPVKKPQPGCGLNKPATVTMYNCFPPGELLMEDPLVREDYKEKIRLMTEENRTCKFLDYDCQRGIWQFEVNRF</sequence>
<dbReference type="SUPFAM" id="SSF82215">
    <property type="entry name" value="C-terminal autoproteolytic domain of nucleoporin nup98"/>
    <property type="match status" value="2"/>
</dbReference>
<keyword evidence="3" id="KW-0813">Transport</keyword>
<evidence type="ECO:0000313" key="12">
    <source>
        <dbReference type="Proteomes" id="UP001642484"/>
    </source>
</evidence>
<dbReference type="PANTHER" id="PTHR23198">
    <property type="entry name" value="NUCLEOPORIN"/>
    <property type="match status" value="1"/>
</dbReference>
<name>A0ABP0R9G9_9DINO</name>
<dbReference type="InterPro" id="IPR037665">
    <property type="entry name" value="Nucleoporin_S59-like"/>
</dbReference>
<keyword evidence="4" id="KW-0509">mRNA transport</keyword>
<keyword evidence="12" id="KW-1185">Reference proteome</keyword>
<accession>A0ABP0R9G9</accession>
<evidence type="ECO:0000256" key="8">
    <source>
        <dbReference type="ARBA" id="ARBA00023242"/>
    </source>
</evidence>
<evidence type="ECO:0000256" key="3">
    <source>
        <dbReference type="ARBA" id="ARBA00022448"/>
    </source>
</evidence>
<evidence type="ECO:0000256" key="9">
    <source>
        <dbReference type="SAM" id="MobiDB-lite"/>
    </source>
</evidence>
<evidence type="ECO:0000256" key="4">
    <source>
        <dbReference type="ARBA" id="ARBA00022816"/>
    </source>
</evidence>